<accession>A0A268EPM7</accession>
<dbReference type="InterPro" id="IPR007627">
    <property type="entry name" value="RNA_pol_sigma70_r2"/>
</dbReference>
<proteinExistence type="inferred from homology"/>
<keyword evidence="3" id="KW-0731">Sigma factor</keyword>
<name>A0A268EPM7_9BACL</name>
<dbReference type="InterPro" id="IPR013325">
    <property type="entry name" value="RNA_pol_sigma_r2"/>
</dbReference>
<dbReference type="PANTHER" id="PTHR43133:SF8">
    <property type="entry name" value="RNA POLYMERASE SIGMA FACTOR HI_1459-RELATED"/>
    <property type="match status" value="1"/>
</dbReference>
<dbReference type="SUPFAM" id="SSF88946">
    <property type="entry name" value="Sigma2 domain of RNA polymerase sigma factors"/>
    <property type="match status" value="1"/>
</dbReference>
<dbReference type="GO" id="GO:0003677">
    <property type="term" value="F:DNA binding"/>
    <property type="evidence" value="ECO:0007669"/>
    <property type="project" value="UniProtKB-KW"/>
</dbReference>
<dbReference type="GO" id="GO:0016987">
    <property type="term" value="F:sigma factor activity"/>
    <property type="evidence" value="ECO:0007669"/>
    <property type="project" value="UniProtKB-KW"/>
</dbReference>
<dbReference type="InterPro" id="IPR036388">
    <property type="entry name" value="WH-like_DNA-bd_sf"/>
</dbReference>
<evidence type="ECO:0000313" key="8">
    <source>
        <dbReference type="EMBL" id="MUG67458.1"/>
    </source>
</evidence>
<dbReference type="CDD" id="cd06171">
    <property type="entry name" value="Sigma70_r4"/>
    <property type="match status" value="1"/>
</dbReference>
<dbReference type="Pfam" id="PF08281">
    <property type="entry name" value="Sigma70_r4_2"/>
    <property type="match status" value="1"/>
</dbReference>
<dbReference type="SUPFAM" id="SSF88659">
    <property type="entry name" value="Sigma3 and sigma4 domains of RNA polymerase sigma factors"/>
    <property type="match status" value="1"/>
</dbReference>
<evidence type="ECO:0000256" key="3">
    <source>
        <dbReference type="ARBA" id="ARBA00023082"/>
    </source>
</evidence>
<dbReference type="Proteomes" id="UP000435177">
    <property type="component" value="Unassembled WGS sequence"/>
</dbReference>
<keyword evidence="4" id="KW-0238">DNA-binding</keyword>
<gene>
    <name evidence="9" type="ORF">CHH67_16520</name>
    <name evidence="8" type="ORF">GNP94_15835</name>
</gene>
<comment type="similarity">
    <text evidence="1">Belongs to the sigma-70 factor family. ECF subfamily.</text>
</comment>
<dbReference type="Pfam" id="PF04542">
    <property type="entry name" value="Sigma70_r2"/>
    <property type="match status" value="1"/>
</dbReference>
<dbReference type="AlphaFoldDB" id="A0A268EPM7"/>
<dbReference type="NCBIfam" id="TIGR02937">
    <property type="entry name" value="sigma70-ECF"/>
    <property type="match status" value="1"/>
</dbReference>
<comment type="caution">
    <text evidence="9">The sequence shown here is derived from an EMBL/GenBank/DDBJ whole genome shotgun (WGS) entry which is preliminary data.</text>
</comment>
<organism evidence="9 10">
    <name type="scientific">Paenibacillus campinasensis</name>
    <dbReference type="NCBI Taxonomy" id="66347"/>
    <lineage>
        <taxon>Bacteria</taxon>
        <taxon>Bacillati</taxon>
        <taxon>Bacillota</taxon>
        <taxon>Bacilli</taxon>
        <taxon>Bacillales</taxon>
        <taxon>Paenibacillaceae</taxon>
        <taxon>Paenibacillus</taxon>
    </lineage>
</organism>
<dbReference type="EMBL" id="NPBY01000048">
    <property type="protein sequence ID" value="PAD75065.1"/>
    <property type="molecule type" value="Genomic_DNA"/>
</dbReference>
<evidence type="ECO:0000313" key="10">
    <source>
        <dbReference type="Proteomes" id="UP000215596"/>
    </source>
</evidence>
<dbReference type="InterPro" id="IPR039425">
    <property type="entry name" value="RNA_pol_sigma-70-like"/>
</dbReference>
<dbReference type="InterPro" id="IPR013324">
    <property type="entry name" value="RNA_pol_sigma_r3/r4-like"/>
</dbReference>
<evidence type="ECO:0000313" key="11">
    <source>
        <dbReference type="Proteomes" id="UP000435177"/>
    </source>
</evidence>
<dbReference type="Gene3D" id="1.10.1740.10">
    <property type="match status" value="1"/>
</dbReference>
<protein>
    <submittedName>
        <fullName evidence="9">RNA polymerase subunit sigma-24</fullName>
    </submittedName>
    <submittedName>
        <fullName evidence="8">Sigma-70 family RNA polymerase sigma factor</fullName>
    </submittedName>
</protein>
<evidence type="ECO:0000256" key="1">
    <source>
        <dbReference type="ARBA" id="ARBA00010641"/>
    </source>
</evidence>
<evidence type="ECO:0000313" key="9">
    <source>
        <dbReference type="EMBL" id="PAD75065.1"/>
    </source>
</evidence>
<feature type="domain" description="RNA polymerase sigma-70 region 2" evidence="6">
    <location>
        <begin position="31"/>
        <end position="95"/>
    </location>
</feature>
<feature type="domain" description="RNA polymerase sigma factor 70 region 4 type 2" evidence="7">
    <location>
        <begin position="155"/>
        <end position="205"/>
    </location>
</feature>
<dbReference type="GO" id="GO:0006352">
    <property type="term" value="P:DNA-templated transcription initiation"/>
    <property type="evidence" value="ECO:0007669"/>
    <property type="project" value="InterPro"/>
</dbReference>
<reference evidence="8 11" key="2">
    <citation type="submission" date="2019-11" db="EMBL/GenBank/DDBJ databases">
        <title>Draft genome sequences of five Paenibacillus species of dairy origin.</title>
        <authorList>
            <person name="Olajide A.M."/>
            <person name="Chen S."/>
            <person name="Lapointe G."/>
        </authorList>
    </citation>
    <scope>NUCLEOTIDE SEQUENCE [LARGE SCALE GENOMIC DNA]</scope>
    <source>
        <strain evidence="8 11">3CS1</strain>
    </source>
</reference>
<reference evidence="9 10" key="1">
    <citation type="submission" date="2017-07" db="EMBL/GenBank/DDBJ databases">
        <title>Isolation and whole genome analysis of endospore-forming bacteria from heroin.</title>
        <authorList>
            <person name="Kalinowski J."/>
            <person name="Ahrens B."/>
            <person name="Al-Dilaimi A."/>
            <person name="Winkler A."/>
            <person name="Wibberg D."/>
            <person name="Schleenbecker U."/>
            <person name="Ruckert C."/>
            <person name="Wolfel R."/>
            <person name="Grass G."/>
        </authorList>
    </citation>
    <scope>NUCLEOTIDE SEQUENCE [LARGE SCALE GENOMIC DNA]</scope>
    <source>
        <strain evidence="9 10">7537-G1</strain>
    </source>
</reference>
<sequence length="575" mass="65561">MVYGPERWEEMEDDELVQHAQRGERAAFGELVRRHRAEVYGYARSITREAYLAEDIVQDALIRAFMHLGKLVDPARFLPWVHRIVRNQAYTRLKAKPFQQEKTFTEVGALHAEGTLPDPGDIDGILRRLNRSAHEAVQHENVPEERLIKHETLRVLTDIIQCLKPRERAIFESHFFDQLSPAEIARLFNLSSSNVYQILSRSRKKVVQENLRVTVDTYIKTRRDLGMMAKKILPYEGALRETRTWTSAADATYKLLQFTDRKLSLPMVMGLTGHAFRINIIPGEVHIAGPTAYKFTDGLPRGLHNLGIQARYVEGMSEQIGPNTNLMPADLKDQSAMSKRSIHQTLPQALDLIHSSLNRGYPVLAWDLFFPEFGVIFGYDDEDRVLYAEACGRVDTLPYDHLGRSVLEEIFVLAIEGSADLTLRQQLQRALETAIELYEGRESVISTAVRGLDAYQAWAESLMARKVEPNGHAFNIAVIRDARYYAAEFFAELMAAWPEEDVQHQELTTRFGNARMLYSDMLVEWNALHAMFPFPDGGQPNGEEVSLEAMQRINRVLEMERQALGELKAIAALLE</sequence>
<evidence type="ECO:0000256" key="5">
    <source>
        <dbReference type="ARBA" id="ARBA00023163"/>
    </source>
</evidence>
<dbReference type="PANTHER" id="PTHR43133">
    <property type="entry name" value="RNA POLYMERASE ECF-TYPE SIGMA FACTO"/>
    <property type="match status" value="1"/>
</dbReference>
<keyword evidence="5" id="KW-0804">Transcription</keyword>
<keyword evidence="11" id="KW-1185">Reference proteome</keyword>
<dbReference type="RefSeq" id="WP_095266316.1">
    <property type="nucleotide sequence ID" value="NZ_NPBY01000048.1"/>
</dbReference>
<dbReference type="OrthoDB" id="2960956at2"/>
<dbReference type="EMBL" id="WOAA01000014">
    <property type="protein sequence ID" value="MUG67458.1"/>
    <property type="molecule type" value="Genomic_DNA"/>
</dbReference>
<keyword evidence="2" id="KW-0805">Transcription regulation</keyword>
<evidence type="ECO:0000259" key="6">
    <source>
        <dbReference type="Pfam" id="PF04542"/>
    </source>
</evidence>
<evidence type="ECO:0000256" key="4">
    <source>
        <dbReference type="ARBA" id="ARBA00023125"/>
    </source>
</evidence>
<dbReference type="Proteomes" id="UP000215596">
    <property type="component" value="Unassembled WGS sequence"/>
</dbReference>
<dbReference type="InterPro" id="IPR013249">
    <property type="entry name" value="RNA_pol_sigma70_r4_t2"/>
</dbReference>
<evidence type="ECO:0000259" key="7">
    <source>
        <dbReference type="Pfam" id="PF08281"/>
    </source>
</evidence>
<dbReference type="InterPro" id="IPR014284">
    <property type="entry name" value="RNA_pol_sigma-70_dom"/>
</dbReference>
<evidence type="ECO:0000256" key="2">
    <source>
        <dbReference type="ARBA" id="ARBA00023015"/>
    </source>
</evidence>
<dbReference type="Gene3D" id="1.10.10.10">
    <property type="entry name" value="Winged helix-like DNA-binding domain superfamily/Winged helix DNA-binding domain"/>
    <property type="match status" value="1"/>
</dbReference>